<organism evidence="2 3">
    <name type="scientific">Paramuricea clavata</name>
    <name type="common">Red gorgonian</name>
    <name type="synonym">Violescent sea-whip</name>
    <dbReference type="NCBI Taxonomy" id="317549"/>
    <lineage>
        <taxon>Eukaryota</taxon>
        <taxon>Metazoa</taxon>
        <taxon>Cnidaria</taxon>
        <taxon>Anthozoa</taxon>
        <taxon>Octocorallia</taxon>
        <taxon>Malacalcyonacea</taxon>
        <taxon>Plexauridae</taxon>
        <taxon>Paramuricea</taxon>
    </lineage>
</organism>
<dbReference type="InterPro" id="IPR048366">
    <property type="entry name" value="TNP-like_GBD"/>
</dbReference>
<protein>
    <recommendedName>
        <fullName evidence="1">Transposable element P transposase-like GTP-binding insertion domain-containing protein</fullName>
    </recommendedName>
</protein>
<dbReference type="Pfam" id="PF21788">
    <property type="entry name" value="TNP-like_GBD"/>
    <property type="match status" value="1"/>
</dbReference>
<evidence type="ECO:0000313" key="2">
    <source>
        <dbReference type="EMBL" id="CAB3999730.1"/>
    </source>
</evidence>
<comment type="caution">
    <text evidence="2">The sequence shown here is derived from an EMBL/GenBank/DDBJ whole genome shotgun (WGS) entry which is preliminary data.</text>
</comment>
<dbReference type="Proteomes" id="UP001152795">
    <property type="component" value="Unassembled WGS sequence"/>
</dbReference>
<proteinExistence type="predicted"/>
<gene>
    <name evidence="2" type="ORF">PACLA_8A010640</name>
</gene>
<accession>A0A6S7H9V7</accession>
<name>A0A6S7H9V7_PARCT</name>
<dbReference type="AlphaFoldDB" id="A0A6S7H9V7"/>
<keyword evidence="3" id="KW-1185">Reference proteome</keyword>
<evidence type="ECO:0000259" key="1">
    <source>
        <dbReference type="Pfam" id="PF21788"/>
    </source>
</evidence>
<dbReference type="OrthoDB" id="6760869at2759"/>
<reference evidence="2" key="1">
    <citation type="submission" date="2020-04" db="EMBL/GenBank/DDBJ databases">
        <authorList>
            <person name="Alioto T."/>
            <person name="Alioto T."/>
            <person name="Gomez Garrido J."/>
        </authorList>
    </citation>
    <scope>NUCLEOTIDE SEQUENCE</scope>
    <source>
        <strain evidence="2">A484AB</strain>
    </source>
</reference>
<feature type="domain" description="Transposable element P transposase-like GTP-binding insertion" evidence="1">
    <location>
        <begin position="21"/>
        <end position="128"/>
    </location>
</feature>
<evidence type="ECO:0000313" key="3">
    <source>
        <dbReference type="Proteomes" id="UP001152795"/>
    </source>
</evidence>
<dbReference type="EMBL" id="CACRXK020003657">
    <property type="protein sequence ID" value="CAB3999730.1"/>
    <property type="molecule type" value="Genomic_DNA"/>
</dbReference>
<sequence>MVTKFKHPTANYYVYAILDPCHMLQLARNALAHLNFSSLNRIQEGEGFTFPNKFSSKHLQFEKHKMNVKLSAQTLSLSVADAIEFLDSFMELTEFCNSRGTVKFVRTIDRLFDMLNSLSPITKGSERPLQPECNETWEDILKS</sequence>